<sequence>MKRTLAILAVLAAASPAFAEGDVAAGEKLFKKCKACHMIVNGDDVIFKGGKTGPNLYGVIGRAAGSQEDFTKYSAGLVALGEAGLVWDEENFTAWVTNPKEFLKAHDQPAKTGMSFKLKRGGEDVAAYLASLAPAPEATEGEASN</sequence>
<dbReference type="Proteomes" id="UP000261704">
    <property type="component" value="Chromosome"/>
</dbReference>
<keyword evidence="2 6" id="KW-0349">Heme</keyword>
<dbReference type="GO" id="GO:0020037">
    <property type="term" value="F:heme binding"/>
    <property type="evidence" value="ECO:0007669"/>
    <property type="project" value="InterPro"/>
</dbReference>
<dbReference type="Gene3D" id="1.10.760.10">
    <property type="entry name" value="Cytochrome c-like domain"/>
    <property type="match status" value="1"/>
</dbReference>
<dbReference type="SUPFAM" id="SSF46626">
    <property type="entry name" value="Cytochrome c"/>
    <property type="match status" value="1"/>
</dbReference>
<dbReference type="InterPro" id="IPR009056">
    <property type="entry name" value="Cyt_c-like_dom"/>
</dbReference>
<keyword evidence="10" id="KW-1185">Reference proteome</keyword>
<gene>
    <name evidence="9" type="ORF">BAR1_13975</name>
</gene>
<evidence type="ECO:0000256" key="6">
    <source>
        <dbReference type="PROSITE-ProRule" id="PRU00433"/>
    </source>
</evidence>
<dbReference type="InterPro" id="IPR036909">
    <property type="entry name" value="Cyt_c-like_dom_sf"/>
</dbReference>
<evidence type="ECO:0000313" key="9">
    <source>
        <dbReference type="EMBL" id="AXX98936.1"/>
    </source>
</evidence>
<evidence type="ECO:0000256" key="7">
    <source>
        <dbReference type="SAM" id="SignalP"/>
    </source>
</evidence>
<evidence type="ECO:0000256" key="3">
    <source>
        <dbReference type="ARBA" id="ARBA00022723"/>
    </source>
</evidence>
<dbReference type="OrthoDB" id="9805828at2"/>
<dbReference type="PROSITE" id="PS51007">
    <property type="entry name" value="CYTC"/>
    <property type="match status" value="1"/>
</dbReference>
<reference evidence="9 10" key="1">
    <citation type="submission" date="2018-09" db="EMBL/GenBank/DDBJ databases">
        <title>Profundibacter amoris BAR1 gen. nov., sp. nov., a new member of the Roseobacter clade isolated at Lokis Castle Vent Field on the Arctic Mid-Oceanic Ridge.</title>
        <authorList>
            <person name="Le Moine Bauer S."/>
            <person name="Sjoeberg A.G."/>
            <person name="L'Haridon S."/>
            <person name="Stokke R."/>
            <person name="Roalkvam I."/>
            <person name="Steen I.H."/>
            <person name="Dahle H."/>
        </authorList>
    </citation>
    <scope>NUCLEOTIDE SEQUENCE [LARGE SCALE GENOMIC DNA]</scope>
    <source>
        <strain evidence="9 10">BAR1</strain>
    </source>
</reference>
<keyword evidence="5 6" id="KW-0408">Iron</keyword>
<dbReference type="KEGG" id="pamo:BAR1_13975"/>
<keyword evidence="7" id="KW-0732">Signal</keyword>
<feature type="domain" description="Cytochrome c" evidence="8">
    <location>
        <begin position="21"/>
        <end position="133"/>
    </location>
</feature>
<name>A0A347UJA8_9RHOB</name>
<accession>A0A347UJA8</accession>
<dbReference type="RefSeq" id="WP_118943590.1">
    <property type="nucleotide sequence ID" value="NZ_CP032125.1"/>
</dbReference>
<proteinExistence type="predicted"/>
<keyword evidence="4" id="KW-0249">Electron transport</keyword>
<dbReference type="GO" id="GO:0046872">
    <property type="term" value="F:metal ion binding"/>
    <property type="evidence" value="ECO:0007669"/>
    <property type="project" value="UniProtKB-KW"/>
</dbReference>
<protein>
    <submittedName>
        <fullName evidence="9">Cytochrome C</fullName>
    </submittedName>
</protein>
<evidence type="ECO:0000256" key="4">
    <source>
        <dbReference type="ARBA" id="ARBA00022982"/>
    </source>
</evidence>
<dbReference type="PANTHER" id="PTHR11961">
    <property type="entry name" value="CYTOCHROME C"/>
    <property type="match status" value="1"/>
</dbReference>
<dbReference type="GO" id="GO:0009055">
    <property type="term" value="F:electron transfer activity"/>
    <property type="evidence" value="ECO:0007669"/>
    <property type="project" value="InterPro"/>
</dbReference>
<evidence type="ECO:0000256" key="5">
    <source>
        <dbReference type="ARBA" id="ARBA00023004"/>
    </source>
</evidence>
<keyword evidence="1" id="KW-0813">Transport</keyword>
<organism evidence="9 10">
    <name type="scientific">Profundibacter amoris</name>
    <dbReference type="NCBI Taxonomy" id="2171755"/>
    <lineage>
        <taxon>Bacteria</taxon>
        <taxon>Pseudomonadati</taxon>
        <taxon>Pseudomonadota</taxon>
        <taxon>Alphaproteobacteria</taxon>
        <taxon>Rhodobacterales</taxon>
        <taxon>Paracoccaceae</taxon>
        <taxon>Profundibacter</taxon>
    </lineage>
</organism>
<evidence type="ECO:0000259" key="8">
    <source>
        <dbReference type="PROSITE" id="PS51007"/>
    </source>
</evidence>
<evidence type="ECO:0000313" key="10">
    <source>
        <dbReference type="Proteomes" id="UP000261704"/>
    </source>
</evidence>
<feature type="chain" id="PRO_5016988662" evidence="7">
    <location>
        <begin position="20"/>
        <end position="145"/>
    </location>
</feature>
<feature type="signal peptide" evidence="7">
    <location>
        <begin position="1"/>
        <end position="19"/>
    </location>
</feature>
<keyword evidence="3 6" id="KW-0479">Metal-binding</keyword>
<dbReference type="InterPro" id="IPR002327">
    <property type="entry name" value="Cyt_c_1A/1B"/>
</dbReference>
<dbReference type="EMBL" id="CP032125">
    <property type="protein sequence ID" value="AXX98936.1"/>
    <property type="molecule type" value="Genomic_DNA"/>
</dbReference>
<dbReference type="AlphaFoldDB" id="A0A347UJA8"/>
<evidence type="ECO:0000256" key="1">
    <source>
        <dbReference type="ARBA" id="ARBA00022448"/>
    </source>
</evidence>
<evidence type="ECO:0000256" key="2">
    <source>
        <dbReference type="ARBA" id="ARBA00022617"/>
    </source>
</evidence>